<proteinExistence type="predicted"/>
<feature type="domain" description="Peptidase M15C" evidence="1">
    <location>
        <begin position="154"/>
        <end position="240"/>
    </location>
</feature>
<dbReference type="EMBL" id="JACRSW010000001">
    <property type="protein sequence ID" value="MBC8556330.1"/>
    <property type="molecule type" value="Genomic_DNA"/>
</dbReference>
<dbReference type="Proteomes" id="UP000637513">
    <property type="component" value="Unassembled WGS sequence"/>
</dbReference>
<dbReference type="RefSeq" id="WP_249302389.1">
    <property type="nucleotide sequence ID" value="NZ_JACRSW010000001.1"/>
</dbReference>
<accession>A0ABR7MRA6</accession>
<name>A0ABR7MRA6_9FIRM</name>
<evidence type="ECO:0000259" key="1">
    <source>
        <dbReference type="Pfam" id="PF13539"/>
    </source>
</evidence>
<comment type="caution">
    <text evidence="2">The sequence shown here is derived from an EMBL/GenBank/DDBJ whole genome shotgun (WGS) entry which is preliminary data.</text>
</comment>
<evidence type="ECO:0000313" key="2">
    <source>
        <dbReference type="EMBL" id="MBC8556330.1"/>
    </source>
</evidence>
<gene>
    <name evidence="2" type="ORF">H8700_01140</name>
</gene>
<dbReference type="Pfam" id="PF13539">
    <property type="entry name" value="Peptidase_M15_4"/>
    <property type="match status" value="1"/>
</dbReference>
<evidence type="ECO:0000313" key="3">
    <source>
        <dbReference type="Proteomes" id="UP000637513"/>
    </source>
</evidence>
<protein>
    <submittedName>
        <fullName evidence="2">M15 family metallopeptidase</fullName>
    </submittedName>
</protein>
<dbReference type="SUPFAM" id="SSF55166">
    <property type="entry name" value="Hedgehog/DD-peptidase"/>
    <property type="match status" value="1"/>
</dbReference>
<reference evidence="2 3" key="1">
    <citation type="submission" date="2020-08" db="EMBL/GenBank/DDBJ databases">
        <title>Genome public.</title>
        <authorList>
            <person name="Liu C."/>
            <person name="Sun Q."/>
        </authorList>
    </citation>
    <scope>NUCLEOTIDE SEQUENCE [LARGE SCALE GENOMIC DNA]</scope>
    <source>
        <strain evidence="2 3">BX3</strain>
    </source>
</reference>
<sequence>MHTIFSNTHHPFSVKTFGKKLLLSFCIGCLFSSLLLHPHHTKAAVYKKGFTYRKLTPAIKKKITGVSYRKNPYITYNDLRYIRVLYYDFHGDIQSGELIVNKKIVKKVVKIFYQLYKMKYPIERMQLIDAYHADDLKSMAANNTSAFNYRPVAGTNRLSNHSYGLAIDINPRINPYINSHKKLTPTNGAVYQCRDPKKCKGKYARYMIKKSSKITKIFKKYGFSWGGDWVYSKDYQHFEYTK</sequence>
<dbReference type="InterPro" id="IPR039561">
    <property type="entry name" value="Peptidase_M15C"/>
</dbReference>
<dbReference type="Gene3D" id="3.30.1380.10">
    <property type="match status" value="1"/>
</dbReference>
<keyword evidence="3" id="KW-1185">Reference proteome</keyword>
<organism evidence="2 3">
    <name type="scientific">Jutongia hominis</name>
    <dbReference type="NCBI Taxonomy" id="2763664"/>
    <lineage>
        <taxon>Bacteria</taxon>
        <taxon>Bacillati</taxon>
        <taxon>Bacillota</taxon>
        <taxon>Clostridia</taxon>
        <taxon>Lachnospirales</taxon>
        <taxon>Lachnospiraceae</taxon>
        <taxon>Jutongia</taxon>
    </lineage>
</organism>
<dbReference type="CDD" id="cd14845">
    <property type="entry name" value="L-Ala-D-Glu_peptidase_like"/>
    <property type="match status" value="1"/>
</dbReference>
<dbReference type="InterPro" id="IPR009045">
    <property type="entry name" value="Zn_M74/Hedgehog-like"/>
</dbReference>